<dbReference type="VEuPathDB" id="VectorBase:BGLB024231"/>
<dbReference type="PANTHER" id="PTHR10132">
    <property type="entry name" value="ALPHA-/EPSILON-SARCOGLYCAN FAMILY MEMBER"/>
    <property type="match status" value="1"/>
</dbReference>
<dbReference type="RefSeq" id="XP_013087958.2">
    <property type="nucleotide sequence ID" value="XM_013232504.2"/>
</dbReference>
<sequence length="218" mass="24532">MSEYDIARLYNPVKSCGESTCDVHFYEFIYCVVVPGTVVLLLALILASIMCCKSNACKCKKKNTTQSQADEIQMENYNSIRRASAGLRQMSHNRETPIMGSRAGSMTLDRPNRRGNRYRDSCQSAPGTLQRQHRGRHYEQLSTGSYFPYANDNEELLMHQSRHSQLTDVDVPCTPPPPPAYSRHSDVFSGADFLPSNVRASVRYDDSPGQDEGKQLLL</sequence>
<feature type="region of interest" description="Disordered" evidence="1">
    <location>
        <begin position="97"/>
        <end position="136"/>
    </location>
</feature>
<feature type="transmembrane region" description="Helical" evidence="2">
    <location>
        <begin position="28"/>
        <end position="50"/>
    </location>
</feature>
<feature type="region of interest" description="Disordered" evidence="1">
    <location>
        <begin position="167"/>
        <end position="188"/>
    </location>
</feature>
<keyword evidence="2" id="KW-1133">Transmembrane helix</keyword>
<evidence type="ECO:0000256" key="2">
    <source>
        <dbReference type="SAM" id="Phobius"/>
    </source>
</evidence>
<reference evidence="3" key="1">
    <citation type="submission" date="2020-05" db="UniProtKB">
        <authorList>
            <consortium name="EnsemblMetazoa"/>
        </authorList>
    </citation>
    <scope>IDENTIFICATION</scope>
    <source>
        <strain evidence="3">BB02</strain>
    </source>
</reference>
<proteinExistence type="predicted"/>
<organism evidence="3 4">
    <name type="scientific">Biomphalaria glabrata</name>
    <name type="common">Bloodfluke planorb</name>
    <name type="synonym">Freshwater snail</name>
    <dbReference type="NCBI Taxonomy" id="6526"/>
    <lineage>
        <taxon>Eukaryota</taxon>
        <taxon>Metazoa</taxon>
        <taxon>Spiralia</taxon>
        <taxon>Lophotrochozoa</taxon>
        <taxon>Mollusca</taxon>
        <taxon>Gastropoda</taxon>
        <taxon>Heterobranchia</taxon>
        <taxon>Euthyneura</taxon>
        <taxon>Panpulmonata</taxon>
        <taxon>Hygrophila</taxon>
        <taxon>Lymnaeoidea</taxon>
        <taxon>Planorbidae</taxon>
        <taxon>Biomphalaria</taxon>
    </lineage>
</organism>
<dbReference type="Proteomes" id="UP000076420">
    <property type="component" value="Unassembled WGS sequence"/>
</dbReference>
<gene>
    <name evidence="3" type="primary">106072171</name>
</gene>
<dbReference type="KEGG" id="bgt:106072171"/>
<evidence type="ECO:0000313" key="4">
    <source>
        <dbReference type="Proteomes" id="UP000076420"/>
    </source>
</evidence>
<dbReference type="InterPro" id="IPR008908">
    <property type="entry name" value="Sarcoglycan_alpha/epsilon"/>
</dbReference>
<dbReference type="VEuPathDB" id="VectorBase:BGLAX_028597"/>
<name>A0A2C9KW45_BIOGL</name>
<feature type="compositionally biased region" description="Polar residues" evidence="1">
    <location>
        <begin position="121"/>
        <end position="130"/>
    </location>
</feature>
<evidence type="ECO:0000313" key="3">
    <source>
        <dbReference type="EnsemblMetazoa" id="BGLB024231-PA"/>
    </source>
</evidence>
<dbReference type="EnsemblMetazoa" id="BGLB024231-RA">
    <property type="protein sequence ID" value="BGLB024231-PA"/>
    <property type="gene ID" value="BGLB024231"/>
</dbReference>
<dbReference type="STRING" id="6526.A0A2C9KW45"/>
<protein>
    <submittedName>
        <fullName evidence="3">Uncharacterized protein</fullName>
    </submittedName>
</protein>
<dbReference type="OrthoDB" id="10019906at2759"/>
<evidence type="ECO:0000256" key="1">
    <source>
        <dbReference type="SAM" id="MobiDB-lite"/>
    </source>
</evidence>
<accession>A0A2C9KW45</accession>
<dbReference type="GO" id="GO:0016012">
    <property type="term" value="C:sarcoglycan complex"/>
    <property type="evidence" value="ECO:0007669"/>
    <property type="project" value="InterPro"/>
</dbReference>
<keyword evidence="2" id="KW-0472">Membrane</keyword>
<dbReference type="PANTHER" id="PTHR10132:SF14">
    <property type="entry name" value="SARCOGLYCAN ALPHA, ISOFORM C"/>
    <property type="match status" value="1"/>
</dbReference>
<dbReference type="AlphaFoldDB" id="A0A2C9KW45"/>
<keyword evidence="2" id="KW-0812">Transmembrane</keyword>